<dbReference type="SUPFAM" id="SSF81901">
    <property type="entry name" value="HCP-like"/>
    <property type="match status" value="1"/>
</dbReference>
<reference evidence="2 3" key="1">
    <citation type="journal article" date="2015" name="Genome Biol. Evol.">
        <title>Comparative Genomics of a Bacterivorous Green Alga Reveals Evolutionary Causalities and Consequences of Phago-Mixotrophic Mode of Nutrition.</title>
        <authorList>
            <person name="Burns J.A."/>
            <person name="Paasch A."/>
            <person name="Narechania A."/>
            <person name="Kim E."/>
        </authorList>
    </citation>
    <scope>NUCLEOTIDE SEQUENCE [LARGE SCALE GENOMIC DNA]</scope>
    <source>
        <strain evidence="2 3">PLY_AMNH</strain>
    </source>
</reference>
<dbReference type="InterPro" id="IPR053301">
    <property type="entry name" value="F-box_motif"/>
</dbReference>
<evidence type="ECO:0000313" key="2">
    <source>
        <dbReference type="EMBL" id="KAK3279694.1"/>
    </source>
</evidence>
<dbReference type="AlphaFoldDB" id="A0AAE0LCG0"/>
<feature type="domain" description="F-box" evidence="1">
    <location>
        <begin position="120"/>
        <end position="153"/>
    </location>
</feature>
<proteinExistence type="predicted"/>
<accession>A0AAE0LCG0</accession>
<dbReference type="Proteomes" id="UP001190700">
    <property type="component" value="Unassembled WGS sequence"/>
</dbReference>
<protein>
    <recommendedName>
        <fullName evidence="1">F-box domain-containing protein</fullName>
    </recommendedName>
</protein>
<evidence type="ECO:0000259" key="1">
    <source>
        <dbReference type="Pfam" id="PF12937"/>
    </source>
</evidence>
<keyword evidence="3" id="KW-1185">Reference proteome</keyword>
<gene>
    <name evidence="2" type="ORF">CYMTET_12435</name>
</gene>
<dbReference type="CDD" id="cd09917">
    <property type="entry name" value="F-box_SF"/>
    <property type="match status" value="1"/>
</dbReference>
<name>A0AAE0LCG0_9CHLO</name>
<dbReference type="InterPro" id="IPR001810">
    <property type="entry name" value="F-box_dom"/>
</dbReference>
<evidence type="ECO:0000313" key="3">
    <source>
        <dbReference type="Proteomes" id="UP001190700"/>
    </source>
</evidence>
<dbReference type="PANTHER" id="PTHR45088:SF1">
    <property type="entry name" value="OS04G0476000 PROTEIN"/>
    <property type="match status" value="1"/>
</dbReference>
<dbReference type="InterPro" id="IPR036047">
    <property type="entry name" value="F-box-like_dom_sf"/>
</dbReference>
<dbReference type="PANTHER" id="PTHR45088">
    <property type="entry name" value="OSJNBA0022H21.17 PROTEIN"/>
    <property type="match status" value="1"/>
</dbReference>
<dbReference type="InterPro" id="IPR006597">
    <property type="entry name" value="Sel1-like"/>
</dbReference>
<dbReference type="Pfam" id="PF12937">
    <property type="entry name" value="F-box-like"/>
    <property type="match status" value="1"/>
</dbReference>
<dbReference type="SUPFAM" id="SSF81383">
    <property type="entry name" value="F-box domain"/>
    <property type="match status" value="1"/>
</dbReference>
<dbReference type="Gene3D" id="1.25.40.10">
    <property type="entry name" value="Tetratricopeptide repeat domain"/>
    <property type="match status" value="1"/>
</dbReference>
<organism evidence="2 3">
    <name type="scientific">Cymbomonas tetramitiformis</name>
    <dbReference type="NCBI Taxonomy" id="36881"/>
    <lineage>
        <taxon>Eukaryota</taxon>
        <taxon>Viridiplantae</taxon>
        <taxon>Chlorophyta</taxon>
        <taxon>Pyramimonadophyceae</taxon>
        <taxon>Pyramimonadales</taxon>
        <taxon>Pyramimonadaceae</taxon>
        <taxon>Cymbomonas</taxon>
    </lineage>
</organism>
<dbReference type="SMART" id="SM00671">
    <property type="entry name" value="SEL1"/>
    <property type="match status" value="3"/>
</dbReference>
<dbReference type="InterPro" id="IPR011990">
    <property type="entry name" value="TPR-like_helical_dom_sf"/>
</dbReference>
<comment type="caution">
    <text evidence="2">The sequence shown here is derived from an EMBL/GenBank/DDBJ whole genome shotgun (WGS) entry which is preliminary data.</text>
</comment>
<dbReference type="Pfam" id="PF08238">
    <property type="entry name" value="Sel1"/>
    <property type="match status" value="5"/>
</dbReference>
<sequence>MHNTQNLILTSGSLFSKRNLASQRPSLSELPYGIKNPLLGKRKKEPLDFLRAILAEDAQIENLKRQKNTENNAASTADVLFQHRRNDTAGGTVHGCAGHLSNTLLLELSSPIEDAAQDFSFLPNDVLQKIFSLLKLSAVSAAGSTCRAWREAARPAKQALELRRYGRAYKRNKSKSRKKINHEKALTCFLRAARGGCLAAATDAGVMLWENGKKEEAASWYTQAAEGGDPTGACNLGLAYLSGDGVRKDLSSAISWLTMAATSGNARAAYQLGLCSQHGNGTLQDMTAAAGWYKRSAEWGNMRAMHNLALCHRLGRGEPL</sequence>
<dbReference type="EMBL" id="LGRX02004718">
    <property type="protein sequence ID" value="KAK3279694.1"/>
    <property type="molecule type" value="Genomic_DNA"/>
</dbReference>